<keyword evidence="3" id="KW-1185">Reference proteome</keyword>
<dbReference type="InterPro" id="IPR036188">
    <property type="entry name" value="FAD/NAD-bd_sf"/>
</dbReference>
<reference evidence="2 3" key="1">
    <citation type="journal article" date="2003" name="Int. J. Syst. Evol. Microbiol.">
        <title>Towards a standardized format for the description of a novel species (of an established genus): Ochrobactrum gallinifaecis sp. nov.</title>
        <authorList>
            <person name="Kampfer P."/>
            <person name="Buczolits S."/>
            <person name="Albrecht A."/>
            <person name="Busse H.J."/>
            <person name="Stackebrandt E."/>
        </authorList>
    </citation>
    <scope>NUCLEOTIDE SEQUENCE [LARGE SCALE GENOMIC DNA]</scope>
    <source>
        <strain evidence="2 3">ISO 196</strain>
    </source>
</reference>
<dbReference type="PANTHER" id="PTHR40254:SF1">
    <property type="entry name" value="BLR0577 PROTEIN"/>
    <property type="match status" value="1"/>
</dbReference>
<comment type="caution">
    <text evidence="2">The sequence shown here is derived from an EMBL/GenBank/DDBJ whole genome shotgun (WGS) entry which is preliminary data.</text>
</comment>
<dbReference type="GO" id="GO:0016787">
    <property type="term" value="F:hydrolase activity"/>
    <property type="evidence" value="ECO:0007669"/>
    <property type="project" value="UniProtKB-KW"/>
</dbReference>
<dbReference type="RefSeq" id="WP_140903347.1">
    <property type="nucleotide sequence ID" value="NZ_JBHTMD010000017.1"/>
</dbReference>
<organism evidence="2 3">
    <name type="scientific">Brucella gallinifaecis</name>
    <dbReference type="NCBI Taxonomy" id="215590"/>
    <lineage>
        <taxon>Bacteria</taxon>
        <taxon>Pseudomonadati</taxon>
        <taxon>Pseudomonadota</taxon>
        <taxon>Alphaproteobacteria</taxon>
        <taxon>Hyphomicrobiales</taxon>
        <taxon>Brucellaceae</taxon>
        <taxon>Brucella/Ochrobactrum group</taxon>
        <taxon>Brucella</taxon>
    </lineage>
</organism>
<dbReference type="AlphaFoldDB" id="A0A502BT31"/>
<dbReference type="InterPro" id="IPR038732">
    <property type="entry name" value="HpyO/CreE_NAD-binding"/>
</dbReference>
<evidence type="ECO:0000313" key="3">
    <source>
        <dbReference type="Proteomes" id="UP000315388"/>
    </source>
</evidence>
<dbReference type="Proteomes" id="UP000315388">
    <property type="component" value="Unassembled WGS sequence"/>
</dbReference>
<gene>
    <name evidence="2" type="ORF">FHY56_01185</name>
</gene>
<accession>A0A502BT31</accession>
<sequence>MKSFIIIGGGASGILMAAQLLKQSCQIQIRIFERSGIIGAGIAYSTQNPNHLLNVRASNMSAYADEPDHFLKWLQTSSEAAPNEIWEAHSFAPRCLYHHYLNSLLKPYHEADKPRVLIENAEVTDISFVDKQPNVQTGDGRNFSADAIIIATGNETAIATSGRLVREYWSSNGYFNIPPEHSVAIFGTGLSMVDSVVSLLDRGHKGEIHAISRRGLLPAAHAPSAALSIEASALPVADGLTALIRTVRMLISQCEAEGNDWRSVIDGLRPHSKNIWNRLPLSQRQSFLRHLRPWWDVHRHRMAPAIARRIEAARQSGQLTVRAAHLLSVKNKGEHIAVRYRERHAVNIAELDVQSIIDCRGGSSRFSTTRNAALISLMEQGLGKPDALDLGLDVTADLQLVNSRGELSGPIFAIGPVTKGLFWEVTAVPDIRIQAAELSKKLIES</sequence>
<dbReference type="PANTHER" id="PTHR40254">
    <property type="entry name" value="BLR0577 PROTEIN"/>
    <property type="match status" value="1"/>
</dbReference>
<name>A0A502BT31_9HYPH</name>
<feature type="domain" description="FAD-dependent urate hydroxylase HpyO/Asp monooxygenase CreE-like FAD/NAD(P)-binding" evidence="1">
    <location>
        <begin position="5"/>
        <end position="154"/>
    </location>
</feature>
<dbReference type="EMBL" id="VEWJ01000001">
    <property type="protein sequence ID" value="TPF77007.1"/>
    <property type="molecule type" value="Genomic_DNA"/>
</dbReference>
<dbReference type="SUPFAM" id="SSF51905">
    <property type="entry name" value="FAD/NAD(P)-binding domain"/>
    <property type="match status" value="1"/>
</dbReference>
<dbReference type="Pfam" id="PF13454">
    <property type="entry name" value="NAD_binding_9"/>
    <property type="match status" value="1"/>
</dbReference>
<protein>
    <submittedName>
        <fullName evidence="2">Hydroxyacylglutathione hydrolase</fullName>
    </submittedName>
</protein>
<keyword evidence="2" id="KW-0378">Hydrolase</keyword>
<evidence type="ECO:0000259" key="1">
    <source>
        <dbReference type="Pfam" id="PF13454"/>
    </source>
</evidence>
<dbReference type="Gene3D" id="3.50.50.60">
    <property type="entry name" value="FAD/NAD(P)-binding domain"/>
    <property type="match status" value="1"/>
</dbReference>
<evidence type="ECO:0000313" key="2">
    <source>
        <dbReference type="EMBL" id="TPF77007.1"/>
    </source>
</evidence>
<proteinExistence type="predicted"/>
<dbReference type="OrthoDB" id="101972at2"/>
<dbReference type="InterPro" id="IPR052189">
    <property type="entry name" value="L-asp_N-monooxygenase_NS-form"/>
</dbReference>